<organism evidence="1 2">
    <name type="scientific">Halostagnicola kamekurae</name>
    <dbReference type="NCBI Taxonomy" id="619731"/>
    <lineage>
        <taxon>Archaea</taxon>
        <taxon>Methanobacteriati</taxon>
        <taxon>Methanobacteriota</taxon>
        <taxon>Stenosarchaea group</taxon>
        <taxon>Halobacteria</taxon>
        <taxon>Halobacteriales</taxon>
        <taxon>Natrialbaceae</taxon>
        <taxon>Halostagnicola</taxon>
    </lineage>
</organism>
<dbReference type="Proteomes" id="UP000199199">
    <property type="component" value="Unassembled WGS sequence"/>
</dbReference>
<evidence type="ECO:0000313" key="1">
    <source>
        <dbReference type="EMBL" id="SFS66350.1"/>
    </source>
</evidence>
<proteinExistence type="predicted"/>
<dbReference type="AlphaFoldDB" id="A0A1I6RP14"/>
<sequence>MTNWVNSMTQHKRIVGVCECCGSVYAAKVLSSGRIRPIGRDQCSCGSKGFQPLE</sequence>
<reference evidence="2" key="1">
    <citation type="submission" date="2016-10" db="EMBL/GenBank/DDBJ databases">
        <authorList>
            <person name="Varghese N."/>
            <person name="Submissions S."/>
        </authorList>
    </citation>
    <scope>NUCLEOTIDE SEQUENCE [LARGE SCALE GENOMIC DNA]</scope>
    <source>
        <strain evidence="2">DSM 22427</strain>
    </source>
</reference>
<accession>A0A1I6RP14</accession>
<dbReference type="EMBL" id="FOZS01000002">
    <property type="protein sequence ID" value="SFS66350.1"/>
    <property type="molecule type" value="Genomic_DNA"/>
</dbReference>
<name>A0A1I6RP14_9EURY</name>
<evidence type="ECO:0000313" key="2">
    <source>
        <dbReference type="Proteomes" id="UP000199199"/>
    </source>
</evidence>
<protein>
    <submittedName>
        <fullName evidence="1">Uncharacterized protein</fullName>
    </submittedName>
</protein>
<gene>
    <name evidence="1" type="ORF">SAMN04488556_1947</name>
</gene>
<keyword evidence="2" id="KW-1185">Reference proteome</keyword>